<dbReference type="PROSITE" id="PS51186">
    <property type="entry name" value="GNAT"/>
    <property type="match status" value="1"/>
</dbReference>
<evidence type="ECO:0000313" key="3">
    <source>
        <dbReference type="Proteomes" id="UP000230002"/>
    </source>
</evidence>
<protein>
    <recommendedName>
        <fullName evidence="1">N-acetyltransferase domain-containing protein</fullName>
    </recommendedName>
</protein>
<evidence type="ECO:0000313" key="2">
    <source>
        <dbReference type="EMBL" id="PIL30858.1"/>
    </source>
</evidence>
<organism evidence="2 3">
    <name type="scientific">Ganoderma sinense ZZ0214-1</name>
    <dbReference type="NCBI Taxonomy" id="1077348"/>
    <lineage>
        <taxon>Eukaryota</taxon>
        <taxon>Fungi</taxon>
        <taxon>Dikarya</taxon>
        <taxon>Basidiomycota</taxon>
        <taxon>Agaricomycotina</taxon>
        <taxon>Agaricomycetes</taxon>
        <taxon>Polyporales</taxon>
        <taxon>Polyporaceae</taxon>
        <taxon>Ganoderma</taxon>
    </lineage>
</organism>
<evidence type="ECO:0000259" key="1">
    <source>
        <dbReference type="PROSITE" id="PS51186"/>
    </source>
</evidence>
<keyword evidence="3" id="KW-1185">Reference proteome</keyword>
<dbReference type="OrthoDB" id="2523549at2759"/>
<dbReference type="InterPro" id="IPR000182">
    <property type="entry name" value="GNAT_dom"/>
</dbReference>
<dbReference type="AlphaFoldDB" id="A0A2G8SB77"/>
<dbReference type="CDD" id="cd04301">
    <property type="entry name" value="NAT_SF"/>
    <property type="match status" value="1"/>
</dbReference>
<dbReference type="Proteomes" id="UP000230002">
    <property type="component" value="Unassembled WGS sequence"/>
</dbReference>
<dbReference type="EMBL" id="AYKW01000013">
    <property type="protein sequence ID" value="PIL30858.1"/>
    <property type="molecule type" value="Genomic_DNA"/>
</dbReference>
<feature type="domain" description="N-acetyltransferase" evidence="1">
    <location>
        <begin position="175"/>
        <end position="355"/>
    </location>
</feature>
<dbReference type="InterPro" id="IPR016181">
    <property type="entry name" value="Acyl_CoA_acyltransferase"/>
</dbReference>
<accession>A0A2G8SB77</accession>
<gene>
    <name evidence="2" type="ORF">GSI_07026</name>
</gene>
<dbReference type="SUPFAM" id="SSF55729">
    <property type="entry name" value="Acyl-CoA N-acyltransferases (Nat)"/>
    <property type="match status" value="1"/>
</dbReference>
<proteinExistence type="predicted"/>
<reference evidence="2 3" key="1">
    <citation type="journal article" date="2015" name="Sci. Rep.">
        <title>Chromosome-level genome map provides insights into diverse defense mechanisms in the medicinal fungus Ganoderma sinense.</title>
        <authorList>
            <person name="Zhu Y."/>
            <person name="Xu J."/>
            <person name="Sun C."/>
            <person name="Zhou S."/>
            <person name="Xu H."/>
            <person name="Nelson D.R."/>
            <person name="Qian J."/>
            <person name="Song J."/>
            <person name="Luo H."/>
            <person name="Xiang L."/>
            <person name="Li Y."/>
            <person name="Xu Z."/>
            <person name="Ji A."/>
            <person name="Wang L."/>
            <person name="Lu S."/>
            <person name="Hayward A."/>
            <person name="Sun W."/>
            <person name="Li X."/>
            <person name="Schwartz D.C."/>
            <person name="Wang Y."/>
            <person name="Chen S."/>
        </authorList>
    </citation>
    <scope>NUCLEOTIDE SEQUENCE [LARGE SCALE GENOMIC DNA]</scope>
    <source>
        <strain evidence="2 3">ZZ0214-1</strain>
    </source>
</reference>
<dbReference type="Gene3D" id="3.40.630.30">
    <property type="match status" value="1"/>
</dbReference>
<dbReference type="GO" id="GO:0016747">
    <property type="term" value="F:acyltransferase activity, transferring groups other than amino-acyl groups"/>
    <property type="evidence" value="ECO:0007669"/>
    <property type="project" value="InterPro"/>
</dbReference>
<comment type="caution">
    <text evidence="2">The sequence shown here is derived from an EMBL/GenBank/DDBJ whole genome shotgun (WGS) entry which is preliminary data.</text>
</comment>
<dbReference type="Pfam" id="PF00583">
    <property type="entry name" value="Acetyltransf_1"/>
    <property type="match status" value="1"/>
</dbReference>
<sequence length="364" mass="39672">MSSLRFLRFEDPHAYLETTKDHDDSFMNFGIGSLWDFLSGLPARQMPDVPTYIFTIYRGDDLLITLSINKQDFAWMMSTPSSADEKLSTDPKLLAAATTLLATSVLATLSSPRDFDKIIGPLKPVEAFLNTWVALLAAQGVSAKILIRESEAVASRVSYATRASLPPPLAVAPPYRVERAGRADLPGVAILYQHFQLTSPWRGIISIEDAILNLTGPADLGLVWVCRLEDAAPDGPPAAFSILGRITPRTIAIRNVYVAPDHRRKGVAETMVRAVTRYFLGAAPYGVHGVPDGPPQCGFKQEVNLNVADPSAEGVYRRSGFLFPVGTGENMTGGVDPETGRRSWYPSVWRGVEVEADTEPEAKA</sequence>
<name>A0A2G8SB77_9APHY</name>